<dbReference type="Proteomes" id="UP000886339">
    <property type="component" value="Unassembled WGS sequence"/>
</dbReference>
<feature type="non-terminal residue" evidence="1">
    <location>
        <position position="140"/>
    </location>
</feature>
<reference evidence="1" key="1">
    <citation type="journal article" date="2020" name="mSystems">
        <title>Genome- and Community-Level Interaction Insights into Carbon Utilization and Element Cycling Functions of Hydrothermarchaeota in Hydrothermal Sediment.</title>
        <authorList>
            <person name="Zhou Z."/>
            <person name="Liu Y."/>
            <person name="Xu W."/>
            <person name="Pan J."/>
            <person name="Luo Z.H."/>
            <person name="Li M."/>
        </authorList>
    </citation>
    <scope>NUCLEOTIDE SEQUENCE [LARGE SCALE GENOMIC DNA]</scope>
    <source>
        <strain evidence="1">HyVt-458</strain>
    </source>
</reference>
<dbReference type="PANTHER" id="PTHR46322:SF1">
    <property type="entry name" value="PUROMYCIN-SENSITIVE AMINOPEPTIDASE"/>
    <property type="match status" value="1"/>
</dbReference>
<protein>
    <submittedName>
        <fullName evidence="1">Aminopeptidase N</fullName>
    </submittedName>
</protein>
<keyword evidence="1" id="KW-0645">Protease</keyword>
<dbReference type="PANTHER" id="PTHR46322">
    <property type="entry name" value="PUROMYCIN-SENSITIVE AMINOPEPTIDASE"/>
    <property type="match status" value="1"/>
</dbReference>
<dbReference type="Gene3D" id="2.60.40.1730">
    <property type="entry name" value="tricorn interacting facor f3 domain"/>
    <property type="match status" value="1"/>
</dbReference>
<dbReference type="GO" id="GO:0008270">
    <property type="term" value="F:zinc ion binding"/>
    <property type="evidence" value="ECO:0007669"/>
    <property type="project" value="InterPro"/>
</dbReference>
<sequence>MWKNASPRTIYLQDYQPPAWITDTVDLEFRLYEQGTRVISRLTLERNPAFSGETDELRLDGEGLKPVWLRLDGSELHGDAYRIDDQGLTLFNPPEYFVLESEVELSPETNTALEGLYRSGSMFCTQCEAEGFRRITWYQD</sequence>
<keyword evidence="1" id="KW-0031">Aminopeptidase</keyword>
<keyword evidence="1" id="KW-0378">Hydrolase</keyword>
<dbReference type="EMBL" id="DRLF01000453">
    <property type="protein sequence ID" value="HEC07801.1"/>
    <property type="molecule type" value="Genomic_DNA"/>
</dbReference>
<dbReference type="AlphaFoldDB" id="A0A831RY62"/>
<comment type="caution">
    <text evidence="1">The sequence shown here is derived from an EMBL/GenBank/DDBJ whole genome shotgun (WGS) entry which is preliminary data.</text>
</comment>
<organism evidence="1">
    <name type="scientific">Thiolapillus brandeum</name>
    <dbReference type="NCBI Taxonomy" id="1076588"/>
    <lineage>
        <taxon>Bacteria</taxon>
        <taxon>Pseudomonadati</taxon>
        <taxon>Pseudomonadota</taxon>
        <taxon>Gammaproteobacteria</taxon>
        <taxon>Chromatiales</taxon>
        <taxon>Sedimenticolaceae</taxon>
        <taxon>Thiolapillus</taxon>
    </lineage>
</organism>
<evidence type="ECO:0000313" key="1">
    <source>
        <dbReference type="EMBL" id="HEC07801.1"/>
    </source>
</evidence>
<gene>
    <name evidence="1" type="primary">pepN</name>
    <name evidence="1" type="ORF">ENJ12_13175</name>
</gene>
<dbReference type="GO" id="GO:0004177">
    <property type="term" value="F:aminopeptidase activity"/>
    <property type="evidence" value="ECO:0007669"/>
    <property type="project" value="UniProtKB-KW"/>
</dbReference>
<dbReference type="InterPro" id="IPR042097">
    <property type="entry name" value="Aminopeptidase_N-like_N_sf"/>
</dbReference>
<proteinExistence type="predicted"/>
<dbReference type="InterPro" id="IPR012779">
    <property type="entry name" value="Peptidase_M1_pepN"/>
</dbReference>
<accession>A0A831RY62</accession>
<dbReference type="SUPFAM" id="SSF63737">
    <property type="entry name" value="Leukotriene A4 hydrolase N-terminal domain"/>
    <property type="match status" value="1"/>
</dbReference>
<name>A0A831RY62_9GAMM</name>